<organism evidence="1 2">
    <name type="scientific">Thiorhodococcus drewsii AZ1</name>
    <dbReference type="NCBI Taxonomy" id="765913"/>
    <lineage>
        <taxon>Bacteria</taxon>
        <taxon>Pseudomonadati</taxon>
        <taxon>Pseudomonadota</taxon>
        <taxon>Gammaproteobacteria</taxon>
        <taxon>Chromatiales</taxon>
        <taxon>Chromatiaceae</taxon>
        <taxon>Thiorhodococcus</taxon>
    </lineage>
</organism>
<keyword evidence="2" id="KW-1185">Reference proteome</keyword>
<evidence type="ECO:0000313" key="1">
    <source>
        <dbReference type="EMBL" id="EGV27516.1"/>
    </source>
</evidence>
<gene>
    <name evidence="1" type="ORF">ThidrDRAFT_4669</name>
</gene>
<comment type="caution">
    <text evidence="1">The sequence shown here is derived from an EMBL/GenBank/DDBJ whole genome shotgun (WGS) entry which is preliminary data.</text>
</comment>
<dbReference type="Proteomes" id="UP000004200">
    <property type="component" value="Unassembled WGS sequence"/>
</dbReference>
<name>G2E8Q5_9GAMM</name>
<sequence>MLRSQNSSLRIKHVEGFTMSLKSDLADVALEVGQNVATSDVGKEALKATAIGGGSVATIGAANVIGGAGVATGSTTAVTAANTVLAVGTSGLSAATTAAGSVPVFGGALASGLTTAATTAATAGATVGAAAVAAAPVVLPTLAIYGLWKLFSDD</sequence>
<dbReference type="EMBL" id="AFWT01000105">
    <property type="protein sequence ID" value="EGV27516.1"/>
    <property type="molecule type" value="Genomic_DNA"/>
</dbReference>
<proteinExistence type="predicted"/>
<accession>G2E8Q5</accession>
<dbReference type="AlphaFoldDB" id="G2E8Q5"/>
<reference evidence="1 2" key="1">
    <citation type="submission" date="2011-06" db="EMBL/GenBank/DDBJ databases">
        <title>The draft genome of Thiorhodococcus drewsii AZ1.</title>
        <authorList>
            <consortium name="US DOE Joint Genome Institute (JGI-PGF)"/>
            <person name="Lucas S."/>
            <person name="Han J."/>
            <person name="Lapidus A."/>
            <person name="Cheng J.-F."/>
            <person name="Goodwin L."/>
            <person name="Pitluck S."/>
            <person name="Peters L."/>
            <person name="Land M.L."/>
            <person name="Hauser L."/>
            <person name="Vogl K."/>
            <person name="Liu Z."/>
            <person name="Imhoff J."/>
            <person name="Thiel V."/>
            <person name="Frigaard N.-U."/>
            <person name="Bryant D.A."/>
            <person name="Woyke T.J."/>
        </authorList>
    </citation>
    <scope>NUCLEOTIDE SEQUENCE [LARGE SCALE GENOMIC DNA]</scope>
    <source>
        <strain evidence="1 2">AZ1</strain>
    </source>
</reference>
<evidence type="ECO:0000313" key="2">
    <source>
        <dbReference type="Proteomes" id="UP000004200"/>
    </source>
</evidence>
<protein>
    <submittedName>
        <fullName evidence="1">Uncharacterized protein</fullName>
    </submittedName>
</protein>